<accession>A0ABD2VZA7</accession>
<evidence type="ECO:0000313" key="1">
    <source>
        <dbReference type="EMBL" id="KAL3385952.1"/>
    </source>
</evidence>
<dbReference type="Proteomes" id="UP001627154">
    <property type="component" value="Unassembled WGS sequence"/>
</dbReference>
<reference evidence="1 2" key="1">
    <citation type="journal article" date="2024" name="bioRxiv">
        <title>A reference genome for Trichogramma kaykai: A tiny desert-dwelling parasitoid wasp with competing sex-ratio distorters.</title>
        <authorList>
            <person name="Culotta J."/>
            <person name="Lindsey A.R."/>
        </authorList>
    </citation>
    <scope>NUCLEOTIDE SEQUENCE [LARGE SCALE GENOMIC DNA]</scope>
    <source>
        <strain evidence="1 2">KSX58</strain>
    </source>
</reference>
<sequence>MKKPSGPTEQVHSTRRIFRNWRVFIVRCRGIFFAIVYDHFTQLSSQKRTILVKKKEILSINKKNLQSVKKYEKIWPFSNFYEFSCTLVL</sequence>
<organism evidence="1 2">
    <name type="scientific">Trichogramma kaykai</name>
    <dbReference type="NCBI Taxonomy" id="54128"/>
    <lineage>
        <taxon>Eukaryota</taxon>
        <taxon>Metazoa</taxon>
        <taxon>Ecdysozoa</taxon>
        <taxon>Arthropoda</taxon>
        <taxon>Hexapoda</taxon>
        <taxon>Insecta</taxon>
        <taxon>Pterygota</taxon>
        <taxon>Neoptera</taxon>
        <taxon>Endopterygota</taxon>
        <taxon>Hymenoptera</taxon>
        <taxon>Apocrita</taxon>
        <taxon>Proctotrupomorpha</taxon>
        <taxon>Chalcidoidea</taxon>
        <taxon>Trichogrammatidae</taxon>
        <taxon>Trichogramma</taxon>
    </lineage>
</organism>
<comment type="caution">
    <text evidence="1">The sequence shown here is derived from an EMBL/GenBank/DDBJ whole genome shotgun (WGS) entry which is preliminary data.</text>
</comment>
<dbReference type="EMBL" id="JBJJXI010000149">
    <property type="protein sequence ID" value="KAL3385952.1"/>
    <property type="molecule type" value="Genomic_DNA"/>
</dbReference>
<name>A0ABD2VZA7_9HYME</name>
<protein>
    <submittedName>
        <fullName evidence="1">Uncharacterized protein</fullName>
    </submittedName>
</protein>
<gene>
    <name evidence="1" type="ORF">TKK_018470</name>
</gene>
<proteinExistence type="predicted"/>
<keyword evidence="2" id="KW-1185">Reference proteome</keyword>
<dbReference type="AlphaFoldDB" id="A0ABD2VZA7"/>
<evidence type="ECO:0000313" key="2">
    <source>
        <dbReference type="Proteomes" id="UP001627154"/>
    </source>
</evidence>